<dbReference type="AlphaFoldDB" id="G4RPK6"/>
<dbReference type="KEGG" id="ttn:TTX_0846"/>
<evidence type="ECO:0000256" key="1">
    <source>
        <dbReference type="SAM" id="Phobius"/>
    </source>
</evidence>
<feature type="transmembrane region" description="Helical" evidence="1">
    <location>
        <begin position="7"/>
        <end position="28"/>
    </location>
</feature>
<organism evidence="2 3">
    <name type="scientific">Thermoproteus tenax (strain ATCC 35583 / DSM 2078 / JCM 9277 / NBRC 100435 / Kra 1)</name>
    <dbReference type="NCBI Taxonomy" id="768679"/>
    <lineage>
        <taxon>Archaea</taxon>
        <taxon>Thermoproteota</taxon>
        <taxon>Thermoprotei</taxon>
        <taxon>Thermoproteales</taxon>
        <taxon>Thermoproteaceae</taxon>
        <taxon>Thermoproteus</taxon>
    </lineage>
</organism>
<dbReference type="eggNOG" id="arCOG03740">
    <property type="taxonomic scope" value="Archaea"/>
</dbReference>
<name>G4RPK6_THETK</name>
<dbReference type="STRING" id="768679.TTX_0846"/>
<dbReference type="GeneID" id="11261739"/>
<proteinExistence type="predicted"/>
<dbReference type="HOGENOM" id="CLU_139556_0_0_2"/>
<sequence>MYGQISIEQAILLAIVIIIAVAFSWYMYTTFLSYTQSGTRVAVSEARLNASGYLTLIVSNLGPSPTAEIISVYIDNVPCFPYSSSGQASINGNRVIVKMGAMAVLVYRCPGVVGAPGTTVQGSLVVSTGAAYPFTAVVS</sequence>
<evidence type="ECO:0000313" key="3">
    <source>
        <dbReference type="Proteomes" id="UP000002654"/>
    </source>
</evidence>
<reference evidence="2 3" key="1">
    <citation type="journal article" date="2011" name="PLoS ONE">
        <title>The complete genome sequence of Thermoproteus tenax: a physiologically versatile member of the Crenarchaeota.</title>
        <authorList>
            <person name="Siebers B."/>
            <person name="Zaparty M."/>
            <person name="Raddatz G."/>
            <person name="Tjaden B."/>
            <person name="Albers S.V."/>
            <person name="Bell S.D."/>
            <person name="Blombach F."/>
            <person name="Kletzin A."/>
            <person name="Kyrpides N."/>
            <person name="Lanz C."/>
            <person name="Plagens A."/>
            <person name="Rampp M."/>
            <person name="Rosinus A."/>
            <person name="von Jan M."/>
            <person name="Makarova K.S."/>
            <person name="Klenk H.P."/>
            <person name="Schuster S.C."/>
            <person name="Hensel R."/>
        </authorList>
    </citation>
    <scope>NUCLEOTIDE SEQUENCE [LARGE SCALE GENOMIC DNA]</scope>
    <source>
        <strain evidence="3">ATCC 35583 / DSM 2078 / JCM 9277 / NBRC 100435 / Kra 1</strain>
    </source>
</reference>
<evidence type="ECO:0000313" key="2">
    <source>
        <dbReference type="EMBL" id="CCC81501.1"/>
    </source>
</evidence>
<dbReference type="OrthoDB" id="377137at2157"/>
<dbReference type="EMBL" id="FN869859">
    <property type="protein sequence ID" value="CCC81501.1"/>
    <property type="molecule type" value="Genomic_DNA"/>
</dbReference>
<dbReference type="PaxDb" id="768679-TTX_0846"/>
<dbReference type="RefSeq" id="WP_014126757.1">
    <property type="nucleotide sequence ID" value="NC_016070.1"/>
</dbReference>
<dbReference type="Proteomes" id="UP000002654">
    <property type="component" value="Chromosome"/>
</dbReference>
<keyword evidence="1" id="KW-0812">Transmembrane</keyword>
<gene>
    <name evidence="2" type="ordered locus">TTX_0846</name>
</gene>
<protein>
    <submittedName>
        <fullName evidence="2">Na+/proline symporter</fullName>
    </submittedName>
</protein>
<dbReference type="PATRIC" id="fig|768679.9.peg.855"/>
<keyword evidence="3" id="KW-1185">Reference proteome</keyword>
<accession>G4RPK6</accession>
<keyword evidence="1" id="KW-0472">Membrane</keyword>
<keyword evidence="1" id="KW-1133">Transmembrane helix</keyword>